<dbReference type="GO" id="GO:0005524">
    <property type="term" value="F:ATP binding"/>
    <property type="evidence" value="ECO:0007669"/>
    <property type="project" value="UniProtKB-KW"/>
</dbReference>
<feature type="non-terminal residue" evidence="2">
    <location>
        <position position="248"/>
    </location>
</feature>
<reference evidence="2" key="1">
    <citation type="submission" date="2020-02" db="EMBL/GenBank/DDBJ databases">
        <authorList>
            <person name="Meier V. D."/>
        </authorList>
    </citation>
    <scope>NUCLEOTIDE SEQUENCE</scope>
    <source>
        <strain evidence="2">AVDCRST_MAG13</strain>
    </source>
</reference>
<feature type="compositionally biased region" description="Basic residues" evidence="1">
    <location>
        <begin position="31"/>
        <end position="45"/>
    </location>
</feature>
<feature type="region of interest" description="Disordered" evidence="1">
    <location>
        <begin position="1"/>
        <end position="248"/>
    </location>
</feature>
<sequence>AHTTSDRDSRPDQNIRHRRQPGGGARGGDLHHRHGRVVGHSRPFRQRQEHADEPARPARPAHVGQVYPPWSRCRASARRRAGESAAGADRLRLPEFQPDAPRDGPRERRATDDIRGRPRSGAEAARARRARSGGPGGPRGPQAPRALRRSATAGCHRASDREPSSPPARGRANGQPGQRIRCGDPRPVRGAEPRRGHAHRRDARCGGGGARPPRYRDPRRPQLRGPARRASKQRPPGPDAGATPDRSV</sequence>
<gene>
    <name evidence="2" type="ORF">AVDCRST_MAG13-566</name>
</gene>
<keyword evidence="2" id="KW-0547">Nucleotide-binding</keyword>
<name>A0A6J4RNC8_9ACTN</name>
<proteinExistence type="predicted"/>
<protein>
    <submittedName>
        <fullName evidence="2">Macrolide export ATP-binding/permease protein MacB</fullName>
    </submittedName>
</protein>
<feature type="compositionally biased region" description="Basic and acidic residues" evidence="1">
    <location>
        <begin position="181"/>
        <end position="195"/>
    </location>
</feature>
<keyword evidence="2" id="KW-0067">ATP-binding</keyword>
<feature type="compositionally biased region" description="Basic and acidic residues" evidence="1">
    <location>
        <begin position="46"/>
        <end position="56"/>
    </location>
</feature>
<dbReference type="AlphaFoldDB" id="A0A6J4RNC8"/>
<evidence type="ECO:0000256" key="1">
    <source>
        <dbReference type="SAM" id="MobiDB-lite"/>
    </source>
</evidence>
<feature type="compositionally biased region" description="Basic and acidic residues" evidence="1">
    <location>
        <begin position="100"/>
        <end position="116"/>
    </location>
</feature>
<evidence type="ECO:0000313" key="2">
    <source>
        <dbReference type="EMBL" id="CAA9472353.1"/>
    </source>
</evidence>
<feature type="compositionally biased region" description="Basic and acidic residues" evidence="1">
    <location>
        <begin position="1"/>
        <end position="15"/>
    </location>
</feature>
<accession>A0A6J4RNC8</accession>
<organism evidence="2">
    <name type="scientific">uncultured Solirubrobacteraceae bacterium</name>
    <dbReference type="NCBI Taxonomy" id="1162706"/>
    <lineage>
        <taxon>Bacteria</taxon>
        <taxon>Bacillati</taxon>
        <taxon>Actinomycetota</taxon>
        <taxon>Thermoleophilia</taxon>
        <taxon>Solirubrobacterales</taxon>
        <taxon>Solirubrobacteraceae</taxon>
        <taxon>environmental samples</taxon>
    </lineage>
</organism>
<dbReference type="EMBL" id="CADCVO010000084">
    <property type="protein sequence ID" value="CAA9472353.1"/>
    <property type="molecule type" value="Genomic_DNA"/>
</dbReference>
<feature type="non-terminal residue" evidence="2">
    <location>
        <position position="1"/>
    </location>
</feature>